<gene>
    <name evidence="2" type="primary">KNAG0A08030</name>
    <name evidence="2" type="ordered locus">KNAG_0A08030</name>
</gene>
<dbReference type="HOGENOM" id="CLU_231814_0_0_1"/>
<dbReference type="RefSeq" id="XP_022462702.1">
    <property type="nucleotide sequence ID" value="XM_022611277.1"/>
</dbReference>
<dbReference type="InterPro" id="IPR016024">
    <property type="entry name" value="ARM-type_fold"/>
</dbReference>
<name>J7S497_HUIN7</name>
<dbReference type="STRING" id="1071383.J7S497"/>
<evidence type="ECO:0000313" key="2">
    <source>
        <dbReference type="EMBL" id="CCK68456.1"/>
    </source>
</evidence>
<dbReference type="Pfam" id="PF20210">
    <property type="entry name" value="Laa1_Sip1_HTR5"/>
    <property type="match status" value="1"/>
</dbReference>
<dbReference type="GO" id="GO:0005829">
    <property type="term" value="C:cytosol"/>
    <property type="evidence" value="ECO:0007669"/>
    <property type="project" value="GOC"/>
</dbReference>
<dbReference type="GO" id="GO:0035653">
    <property type="term" value="P:clathrin-coated vesicle cargo loading, AP-1-mediated"/>
    <property type="evidence" value="ECO:0007669"/>
    <property type="project" value="EnsemblFungi"/>
</dbReference>
<dbReference type="OMA" id="WEFKLFI"/>
<reference evidence="3" key="2">
    <citation type="submission" date="2012-08" db="EMBL/GenBank/DDBJ databases">
        <title>Genome sequence of Kazachstania naganishii.</title>
        <authorList>
            <person name="Gordon J.L."/>
            <person name="Armisen D."/>
            <person name="Proux-Wera E."/>
            <person name="OhEigeartaigh S.S."/>
            <person name="Byrne K.P."/>
            <person name="Wolfe K.H."/>
        </authorList>
    </citation>
    <scope>NUCLEOTIDE SEQUENCE [LARGE SCALE GENOMIC DNA]</scope>
    <source>
        <strain evidence="3">ATCC MYA-139 / BCRC 22969 / CBS 8797 / CCRC 22969 / KCTC 17520 / NBRC 10181 / NCYC 3082</strain>
    </source>
</reference>
<dbReference type="GO" id="GO:0030139">
    <property type="term" value="C:endocytic vesicle"/>
    <property type="evidence" value="ECO:0007669"/>
    <property type="project" value="TreeGrafter"/>
</dbReference>
<dbReference type="GO" id="GO:0008104">
    <property type="term" value="P:intracellular protein localization"/>
    <property type="evidence" value="ECO:0007669"/>
    <property type="project" value="EnsemblFungi"/>
</dbReference>
<reference evidence="2 3" key="1">
    <citation type="journal article" date="2011" name="Proc. Natl. Acad. Sci. U.S.A.">
        <title>Evolutionary erosion of yeast sex chromosomes by mating-type switching accidents.</title>
        <authorList>
            <person name="Gordon J.L."/>
            <person name="Armisen D."/>
            <person name="Proux-Wera E."/>
            <person name="Oheigeartaigh S.S."/>
            <person name="Byrne K.P."/>
            <person name="Wolfe K.H."/>
        </authorList>
    </citation>
    <scope>NUCLEOTIDE SEQUENCE [LARGE SCALE GENOMIC DNA]</scope>
    <source>
        <strain evidence="3">ATCC MYA-139 / BCRC 22969 / CBS 8797 / CCRC 22969 / KCTC 17520 / NBRC 10181 / NCYC 3082</strain>
    </source>
</reference>
<dbReference type="InterPro" id="IPR046837">
    <property type="entry name" value="Laa1/Sip1/HEATR5-like_HEAT"/>
</dbReference>
<dbReference type="PANTHER" id="PTHR21663">
    <property type="entry name" value="HYPOTHETICAL HEAT DOMAIN-CONTAINING"/>
    <property type="match status" value="1"/>
</dbReference>
<accession>J7S497</accession>
<dbReference type="Pfam" id="PF25808">
    <property type="entry name" value="TPR_LAA1_C"/>
    <property type="match status" value="1"/>
</dbReference>
<dbReference type="PANTHER" id="PTHR21663:SF0">
    <property type="entry name" value="HEAT REPEAT-CONTAINING PROTEIN 5B"/>
    <property type="match status" value="1"/>
</dbReference>
<dbReference type="KEGG" id="kng:KNAG_0A08030"/>
<dbReference type="eggNOG" id="KOG1822">
    <property type="taxonomic scope" value="Eukaryota"/>
</dbReference>
<dbReference type="Proteomes" id="UP000006310">
    <property type="component" value="Chromosome 1"/>
</dbReference>
<proteinExistence type="predicted"/>
<dbReference type="OrthoDB" id="192608at2759"/>
<dbReference type="InterPro" id="IPR040108">
    <property type="entry name" value="Laa1/Sip1/HEATR5"/>
</dbReference>
<dbReference type="EMBL" id="HE978314">
    <property type="protein sequence ID" value="CCK68456.1"/>
    <property type="molecule type" value="Genomic_DNA"/>
</dbReference>
<dbReference type="GO" id="GO:0005794">
    <property type="term" value="C:Golgi apparatus"/>
    <property type="evidence" value="ECO:0007669"/>
    <property type="project" value="TreeGrafter"/>
</dbReference>
<evidence type="ECO:0000313" key="3">
    <source>
        <dbReference type="Proteomes" id="UP000006310"/>
    </source>
</evidence>
<feature type="domain" description="LAA1-like C-terminal TPR repeats" evidence="1">
    <location>
        <begin position="1823"/>
        <end position="1956"/>
    </location>
</feature>
<dbReference type="GeneID" id="34524091"/>
<dbReference type="InterPro" id="IPR057981">
    <property type="entry name" value="TPR_LAA1-like_C"/>
</dbReference>
<keyword evidence="3" id="KW-1185">Reference proteome</keyword>
<dbReference type="SUPFAM" id="SSF48371">
    <property type="entry name" value="ARM repeat"/>
    <property type="match status" value="2"/>
</dbReference>
<organism evidence="2 3">
    <name type="scientific">Huiozyma naganishii (strain ATCC MYA-139 / BCRC 22969 / CBS 8797 / KCTC 17520 / NBRC 10181 / NCYC 3082 / Yp74L-3)</name>
    <name type="common">Yeast</name>
    <name type="synonym">Kazachstania naganishii</name>
    <dbReference type="NCBI Taxonomy" id="1071383"/>
    <lineage>
        <taxon>Eukaryota</taxon>
        <taxon>Fungi</taxon>
        <taxon>Dikarya</taxon>
        <taxon>Ascomycota</taxon>
        <taxon>Saccharomycotina</taxon>
        <taxon>Saccharomycetes</taxon>
        <taxon>Saccharomycetales</taxon>
        <taxon>Saccharomycetaceae</taxon>
        <taxon>Huiozyma</taxon>
    </lineage>
</organism>
<dbReference type="GO" id="GO:0042147">
    <property type="term" value="P:retrograde transport, endosome to Golgi"/>
    <property type="evidence" value="ECO:0007669"/>
    <property type="project" value="EnsemblFungi"/>
</dbReference>
<dbReference type="GO" id="GO:0006897">
    <property type="term" value="P:endocytosis"/>
    <property type="evidence" value="ECO:0007669"/>
    <property type="project" value="TreeGrafter"/>
</dbReference>
<evidence type="ECO:0000259" key="1">
    <source>
        <dbReference type="Pfam" id="PF25808"/>
    </source>
</evidence>
<dbReference type="GO" id="GO:0016020">
    <property type="term" value="C:membrane"/>
    <property type="evidence" value="ECO:0007669"/>
    <property type="project" value="TreeGrafter"/>
</dbReference>
<protein>
    <recommendedName>
        <fullName evidence="1">LAA1-like C-terminal TPR repeats domain-containing protein</fullName>
    </recommendedName>
</protein>
<sequence>MSLVEAIDASIDKRHVLSTWILENFGILSTHDTTKNNPTDVAHVEKLYSNANAFLTYLPTTDAVKEIYSHYLFLRFSQLYCLTLERSKSEAPGRIFDSADLLTNILVEEDVSVKPNDSPDKKDKKKKLTKKTYVFTPAKDMAVTILTQIFETFGKDITSLIPLLLSVLFKNLKKVIEKPKYNHATYMVSLQRLFTAVIKQANSLDTADVHKFIKFSKKVFESIYTNEENFPVDFVSAMIDSWNIILTQDSFIKEHRENISDIIYSKFRHEELGIYGFANDHSRPHTAKCLANVLFDYSCSKGILTAQDVFGIYVKIYTHSTTRDVKAGCFESLVQFLMLNLTVDRHFFKECGYLDVLVEVSSILCVHHTEGRKVGTISRSLKLLVGMHNLLLPYVSEASKVQMVMKLIDIKSECTGSYNEGFMQPNFLMDENTHNQWYTIIKLDLLECLLLDLSSVYTNDPQLTQLLKDKLMEMCTADVFAVRVCANRVLNTFLTGSPQYIAEVIETSLGQLNSGFQQKENFPYSTLHGCSLLIANSMDIADKNYVPYDLIMRVTVFATSFIKNSTTTTTGDNYFKGLVCWILMIGLMNYSDDSYLKLQTAQLFLFWKVLLTHSFTYRNEEELVRNLEIRSHALACLLAYLNNASIDKEMAKQVSYLLTKCSNFNHSVSLKSQLVDQTLLNNEKRILQVYLKVKDYISTDFNSSLLILIMKNFSDPNLYIESSTTILESMKKMRKKKDPEDSQKEKVFDLTVDSILRQQNGFAFGLSSKISKSGIYNLSLHEVKSDLALIGGAWFFNKQDWHRAFEDEVFTPISTCLTNDSLVLLYGKLSYGAGALYLPKTTTSLIDFSMELFSSVFPYLNDKIQYSVIENLNLSLFSKATTPLRSVAIAANICSALYTALEIIEDKNLALEPSVGNLIIESFRKLDFTKDIFLTNLNATSMGFVTAAVGRSLDPDSRRKFVEDQVNIHIKNLVEINDPHSRMFFVLSLASIYKYNTNYSTFRIIYDVIFTLAKDPHALIHTWSLRAMSILLEKHLVIDMTSTCSLLAATQEFLVNPEYGKYGPSVLRYNYNMDYDSYVIIADIVRVLTEKVGPSLLDMDEKVTQTFKNITMSSLLTDNQACNLQSLKIYENVATFKLTGFFQDTLFIKSMKSTISQSLLLGFGSSYFNTDFVIPTTISPRLANPEAALECFRIFTQLFKLGKRELFVASIESFAWRYLSVFPASKAIKSYFSEWLLHAKEDEKWIEKLYTMFNVSTEKLFDGIFKQFESQYDSRNNVEKETIDPEQETISNIQGNMDREKNADTVQWKTRKILLSLISKLLISISNKPGFSLLLLQNLTNLVSLSFQAVISRIEELNMYGLEILHLILKHFSTEKEQKIKALLVQEEAQITSSLMAVFHKGASPKVVCKAIDIAADVICFKIFPAGDQSRLTHLLIKMLETLKDDFSTITVGETELITKSAKRKVELNFLNGWSKIVQEAVASHDVGMLEFTVPYHSILLPLWIISLREYMLTKYGNFDFDTTSVNGAANDQAESRSTKLELYDSVWLNFVKVIGSFLDLDSDSLSIYLSDDELESFMFMLFARCLEEITKSSDENAYRINLLQTLHNLMKSQMLLKLLLQDPVFEEFTSLFERLIITGTVEEKSEVVFSLDTVIHGYNKINASPETFLGSIDKLYDAIRLVLMVITHILPFVEYSVSGFESTENDIHLGPENAKLLKYCFTVMDSTVSDFEGVFKLDLYACLLFLIGKIYQSAVCNEVVPIILPLLKSITSGLKNNGEESNLLYILYKCISGEFGKTVSDENSLATLFVLLTGGFSGFRKADIDGISQYIISLLDSGAHQEMIYQGVKRVIETSSNSDTSRLVLRPIISHMVTVTGESKSNLNSTLDILLVVSKSIKDDSEKVASLFSMSLILIFDHFDGKILPEHISEKIMVLAERDSMLFQRALRSTLNTKQIDILRLSVQEILSYDSSMGSKDNNTLELFK</sequence>